<dbReference type="Proteomes" id="UP000031036">
    <property type="component" value="Unassembled WGS sequence"/>
</dbReference>
<reference evidence="2 3" key="1">
    <citation type="submission" date="2014-11" db="EMBL/GenBank/DDBJ databases">
        <title>Genetic blueprint of the zoonotic pathogen Toxocara canis.</title>
        <authorList>
            <person name="Zhu X.-Q."/>
            <person name="Korhonen P.K."/>
            <person name="Cai H."/>
            <person name="Young N.D."/>
            <person name="Nejsum P."/>
            <person name="von Samson-Himmelstjerna G."/>
            <person name="Boag P.R."/>
            <person name="Tan P."/>
            <person name="Li Q."/>
            <person name="Min J."/>
            <person name="Yang Y."/>
            <person name="Wang X."/>
            <person name="Fang X."/>
            <person name="Hall R.S."/>
            <person name="Hofmann A."/>
            <person name="Sternberg P.W."/>
            <person name="Jex A.R."/>
            <person name="Gasser R.B."/>
        </authorList>
    </citation>
    <scope>NUCLEOTIDE SEQUENCE [LARGE SCALE GENOMIC DNA]</scope>
    <source>
        <strain evidence="2">PN_DK_2014</strain>
    </source>
</reference>
<gene>
    <name evidence="2" type="ORF">Tcan_14764</name>
</gene>
<feature type="compositionally biased region" description="Polar residues" evidence="1">
    <location>
        <begin position="38"/>
        <end position="54"/>
    </location>
</feature>
<name>A0A0B2UVG6_TOXCA</name>
<accession>A0A0B2UVG6</accession>
<evidence type="ECO:0000313" key="2">
    <source>
        <dbReference type="EMBL" id="KHN73092.1"/>
    </source>
</evidence>
<dbReference type="AlphaFoldDB" id="A0A0B2UVG6"/>
<keyword evidence="3" id="KW-1185">Reference proteome</keyword>
<protein>
    <submittedName>
        <fullName evidence="2">Uncharacterized protein</fullName>
    </submittedName>
</protein>
<sequence length="230" mass="24416">MAGIGFGHGGGFQGSSNMGGSPPYNGLRFQTRGPPSGFATNQQQFSPASPFTPNFGTPSNMRGAFDFNNNMVDVNNNYAQFNIGSNRFIPQGSPGIPLPPLVPPVWQTSPPNTHIGDGSTPGNAYMNGRSPQEQAVNFGAPPVHSGNVRAENDGRMMPIGRPGQMHSAYAGNPANHSEYVFGSGNVVATMERTEDGAIRILIGEGPANTLQARANALNSEYFFNNDPNRF</sequence>
<evidence type="ECO:0000313" key="3">
    <source>
        <dbReference type="Proteomes" id="UP000031036"/>
    </source>
</evidence>
<feature type="region of interest" description="Disordered" evidence="1">
    <location>
        <begin position="1"/>
        <end position="54"/>
    </location>
</feature>
<feature type="compositionally biased region" description="Gly residues" evidence="1">
    <location>
        <begin position="1"/>
        <end position="13"/>
    </location>
</feature>
<dbReference type="EMBL" id="JPKZ01003153">
    <property type="protein sequence ID" value="KHN73092.1"/>
    <property type="molecule type" value="Genomic_DNA"/>
</dbReference>
<comment type="caution">
    <text evidence="2">The sequence shown here is derived from an EMBL/GenBank/DDBJ whole genome shotgun (WGS) entry which is preliminary data.</text>
</comment>
<organism evidence="2 3">
    <name type="scientific">Toxocara canis</name>
    <name type="common">Canine roundworm</name>
    <dbReference type="NCBI Taxonomy" id="6265"/>
    <lineage>
        <taxon>Eukaryota</taxon>
        <taxon>Metazoa</taxon>
        <taxon>Ecdysozoa</taxon>
        <taxon>Nematoda</taxon>
        <taxon>Chromadorea</taxon>
        <taxon>Rhabditida</taxon>
        <taxon>Spirurina</taxon>
        <taxon>Ascaridomorpha</taxon>
        <taxon>Ascaridoidea</taxon>
        <taxon>Toxocaridae</taxon>
        <taxon>Toxocara</taxon>
    </lineage>
</organism>
<evidence type="ECO:0000256" key="1">
    <source>
        <dbReference type="SAM" id="MobiDB-lite"/>
    </source>
</evidence>
<proteinExistence type="predicted"/>
<dbReference type="OrthoDB" id="10669941at2759"/>